<keyword evidence="1" id="KW-0349">Heme</keyword>
<dbReference type="Proteomes" id="UP001291926">
    <property type="component" value="Unassembled WGS sequence"/>
</dbReference>
<dbReference type="Gene3D" id="1.10.630.10">
    <property type="entry name" value="Cytochrome P450"/>
    <property type="match status" value="1"/>
</dbReference>
<name>A0ABR0CQV8_9LAMI</name>
<dbReference type="PANTHER" id="PTHR47952">
    <property type="entry name" value="TRYPTAMINE 5-HYDROXYLASE"/>
    <property type="match status" value="1"/>
</dbReference>
<proteinExistence type="inferred from homology"/>
<evidence type="ECO:0000256" key="1">
    <source>
        <dbReference type="RuleBase" id="RU000461"/>
    </source>
</evidence>
<dbReference type="InterPro" id="IPR001128">
    <property type="entry name" value="Cyt_P450"/>
</dbReference>
<comment type="similarity">
    <text evidence="1">Belongs to the cytochrome P450 family.</text>
</comment>
<keyword evidence="3" id="KW-1185">Reference proteome</keyword>
<evidence type="ECO:0000313" key="2">
    <source>
        <dbReference type="EMBL" id="KAK4478886.1"/>
    </source>
</evidence>
<dbReference type="EMBL" id="JAYDYQ010002687">
    <property type="protein sequence ID" value="KAK4478886.1"/>
    <property type="molecule type" value="Genomic_DNA"/>
</dbReference>
<evidence type="ECO:0008006" key="4">
    <source>
        <dbReference type="Google" id="ProtNLM"/>
    </source>
</evidence>
<sequence>MWVVANDHLLWENLEDFVPKRFLDNERKLSMDLKGHDFELMPFGVGRRCCPGITLANLLYLFDWDLPNRMRKEDVDIEIFLGKVNHKKSPLVEHGSRNRPNGTRPNV</sequence>
<dbReference type="InterPro" id="IPR017972">
    <property type="entry name" value="Cyt_P450_CS"/>
</dbReference>
<reference evidence="2 3" key="1">
    <citation type="journal article" date="2023" name="bioRxiv">
        <title>Genome report: Whole genome sequence and annotation of Penstemon davidsonii.</title>
        <authorList>
            <person name="Ostevik K.L."/>
            <person name="Alabady M."/>
            <person name="Zhang M."/>
            <person name="Rausher M.D."/>
        </authorList>
    </citation>
    <scope>NUCLEOTIDE SEQUENCE [LARGE SCALE GENOMIC DNA]</scope>
    <source>
        <strain evidence="2">DNT005</strain>
        <tissue evidence="2">Whole leaf</tissue>
    </source>
</reference>
<dbReference type="InterPro" id="IPR036396">
    <property type="entry name" value="Cyt_P450_sf"/>
</dbReference>
<dbReference type="SUPFAM" id="SSF48264">
    <property type="entry name" value="Cytochrome P450"/>
    <property type="match status" value="1"/>
</dbReference>
<dbReference type="Pfam" id="PF00067">
    <property type="entry name" value="p450"/>
    <property type="match status" value="1"/>
</dbReference>
<keyword evidence="1" id="KW-0408">Iron</keyword>
<gene>
    <name evidence="2" type="ORF">RD792_014392</name>
</gene>
<accession>A0ABR0CQV8</accession>
<protein>
    <recommendedName>
        <fullName evidence="4">Cytochrome P450</fullName>
    </recommendedName>
</protein>
<keyword evidence="1" id="KW-0560">Oxidoreductase</keyword>
<keyword evidence="1" id="KW-0479">Metal-binding</keyword>
<comment type="caution">
    <text evidence="2">The sequence shown here is derived from an EMBL/GenBank/DDBJ whole genome shotgun (WGS) entry which is preliminary data.</text>
</comment>
<dbReference type="PANTHER" id="PTHR47952:SF3">
    <property type="entry name" value="CYTOCHROME P450 71B3-LIKE"/>
    <property type="match status" value="1"/>
</dbReference>
<dbReference type="PROSITE" id="PS00086">
    <property type="entry name" value="CYTOCHROME_P450"/>
    <property type="match status" value="1"/>
</dbReference>
<organism evidence="2 3">
    <name type="scientific">Penstemon davidsonii</name>
    <dbReference type="NCBI Taxonomy" id="160366"/>
    <lineage>
        <taxon>Eukaryota</taxon>
        <taxon>Viridiplantae</taxon>
        <taxon>Streptophyta</taxon>
        <taxon>Embryophyta</taxon>
        <taxon>Tracheophyta</taxon>
        <taxon>Spermatophyta</taxon>
        <taxon>Magnoliopsida</taxon>
        <taxon>eudicotyledons</taxon>
        <taxon>Gunneridae</taxon>
        <taxon>Pentapetalae</taxon>
        <taxon>asterids</taxon>
        <taxon>lamiids</taxon>
        <taxon>Lamiales</taxon>
        <taxon>Plantaginaceae</taxon>
        <taxon>Cheloneae</taxon>
        <taxon>Penstemon</taxon>
    </lineage>
</organism>
<keyword evidence="1" id="KW-0503">Monooxygenase</keyword>
<evidence type="ECO:0000313" key="3">
    <source>
        <dbReference type="Proteomes" id="UP001291926"/>
    </source>
</evidence>